<dbReference type="EMBL" id="WHJF01000222">
    <property type="protein sequence ID" value="NHZ67006.1"/>
    <property type="molecule type" value="Genomic_DNA"/>
</dbReference>
<reference evidence="1 2" key="1">
    <citation type="submission" date="2019-10" db="EMBL/GenBank/DDBJ databases">
        <title>Taxonomy of Antarctic Massilia spp.: description of Massilia rubra sp. nov., Massilia aquatica sp. nov., Massilia mucilaginosa sp. nov., Massilia frigida sp. nov. isolated from streams, lakes and regoliths.</title>
        <authorList>
            <person name="Holochova P."/>
            <person name="Sedlacek I."/>
            <person name="Kralova S."/>
            <person name="Maslanova I."/>
            <person name="Busse H.-J."/>
            <person name="Stankova E."/>
            <person name="Vrbovska V."/>
            <person name="Kovarovic V."/>
            <person name="Bartak M."/>
            <person name="Svec P."/>
            <person name="Pantucek R."/>
        </authorList>
    </citation>
    <scope>NUCLEOTIDE SEQUENCE [LARGE SCALE GENOMIC DNA]</scope>
    <source>
        <strain evidence="1 2">CCM 8694</strain>
    </source>
</reference>
<dbReference type="Proteomes" id="UP000610594">
    <property type="component" value="Unassembled WGS sequence"/>
</dbReference>
<accession>A0ABX0MW71</accession>
<comment type="caution">
    <text evidence="1">The sequence shown here is derived from an EMBL/GenBank/DDBJ whole genome shotgun (WGS) entry which is preliminary data.</text>
</comment>
<evidence type="ECO:0000313" key="1">
    <source>
        <dbReference type="EMBL" id="NHZ67006.1"/>
    </source>
</evidence>
<organism evidence="1 2">
    <name type="scientific">Massilia genomosp. 1</name>
    <dbReference type="NCBI Taxonomy" id="2609280"/>
    <lineage>
        <taxon>Bacteria</taxon>
        <taxon>Pseudomonadati</taxon>
        <taxon>Pseudomonadota</taxon>
        <taxon>Betaproteobacteria</taxon>
        <taxon>Burkholderiales</taxon>
        <taxon>Oxalobacteraceae</taxon>
        <taxon>Telluria group</taxon>
        <taxon>Massilia</taxon>
    </lineage>
</organism>
<proteinExistence type="predicted"/>
<evidence type="ECO:0008006" key="3">
    <source>
        <dbReference type="Google" id="ProtNLM"/>
    </source>
</evidence>
<keyword evidence="2" id="KW-1185">Reference proteome</keyword>
<sequence>MSILFNVAPVGAKNDDEPYSQRGPTCWYYAAKMLVALHNLRSTADFEKQWKALHQLRKTITNVAAPPTLADQHNDHKHLHDKLKAESGSAEGYINMLIQLRETHGGTLPSTVAKAFYRDASKDLKTNFREYEHQIPAVTAAYEIMKSVTNTQREHLLEKFLPHTFKASTITQADCTLEKIEERLKRGGPFYASGELWSHSKVRTSQSVDQSPSGGRAASVAALADHSEASLPASQAVMLHAVVIVGIIDKSLLYKDPHDSAELRMISFEAFKAGWVQQGSCRVIDVVCTSAAQEFNDKGGCSHTANALVKLK</sequence>
<dbReference type="RefSeq" id="WP_167241148.1">
    <property type="nucleotide sequence ID" value="NZ_WHJF01000222.1"/>
</dbReference>
<evidence type="ECO:0000313" key="2">
    <source>
        <dbReference type="Proteomes" id="UP000610594"/>
    </source>
</evidence>
<protein>
    <recommendedName>
        <fullName evidence="3">Peptidase C1A papain C-terminal domain-containing protein</fullName>
    </recommendedName>
</protein>
<name>A0ABX0MW71_9BURK</name>
<gene>
    <name evidence="1" type="ORF">F1735_32870</name>
</gene>